<dbReference type="InterPro" id="IPR035969">
    <property type="entry name" value="Rab-GAP_TBC_sf"/>
</dbReference>
<dbReference type="SUPFAM" id="SSF47923">
    <property type="entry name" value="Ypt/Rab-GAP domain of gyp1p"/>
    <property type="match status" value="2"/>
</dbReference>
<evidence type="ECO:0000256" key="2">
    <source>
        <dbReference type="ARBA" id="ARBA00022837"/>
    </source>
</evidence>
<dbReference type="SUPFAM" id="SSF47473">
    <property type="entry name" value="EF-hand"/>
    <property type="match status" value="1"/>
</dbReference>
<dbReference type="Gene3D" id="1.10.238.10">
    <property type="entry name" value="EF-hand"/>
    <property type="match status" value="1"/>
</dbReference>
<evidence type="ECO:0000259" key="5">
    <source>
        <dbReference type="PROSITE" id="PS50222"/>
    </source>
</evidence>
<feature type="compositionally biased region" description="Basic and acidic residues" evidence="3">
    <location>
        <begin position="926"/>
        <end position="936"/>
    </location>
</feature>
<evidence type="ECO:0000259" key="4">
    <source>
        <dbReference type="PROSITE" id="PS50086"/>
    </source>
</evidence>
<feature type="compositionally biased region" description="Basic and acidic residues" evidence="3">
    <location>
        <begin position="901"/>
        <end position="910"/>
    </location>
</feature>
<protein>
    <submittedName>
        <fullName evidence="6">GTPase-activating protein</fullName>
    </submittedName>
</protein>
<gene>
    <name evidence="6" type="ORF">DAKH74_009320</name>
</gene>
<dbReference type="InterPro" id="IPR004182">
    <property type="entry name" value="GRAM"/>
</dbReference>
<dbReference type="GO" id="GO:0030427">
    <property type="term" value="C:site of polarized growth"/>
    <property type="evidence" value="ECO:0007669"/>
    <property type="project" value="UniProtKB-ARBA"/>
</dbReference>
<evidence type="ECO:0000256" key="3">
    <source>
        <dbReference type="SAM" id="MobiDB-lite"/>
    </source>
</evidence>
<organism evidence="6 7">
    <name type="scientific">Maudiozyma humilis</name>
    <name type="common">Sour dough yeast</name>
    <name type="synonym">Kazachstania humilis</name>
    <dbReference type="NCBI Taxonomy" id="51915"/>
    <lineage>
        <taxon>Eukaryota</taxon>
        <taxon>Fungi</taxon>
        <taxon>Dikarya</taxon>
        <taxon>Ascomycota</taxon>
        <taxon>Saccharomycotina</taxon>
        <taxon>Saccharomycetes</taxon>
        <taxon>Saccharomycetales</taxon>
        <taxon>Saccharomycetaceae</taxon>
        <taxon>Maudiozyma</taxon>
    </lineage>
</organism>
<accession>A0AAV5RS03</accession>
<dbReference type="InterPro" id="IPR002048">
    <property type="entry name" value="EF_hand_dom"/>
</dbReference>
<dbReference type="InterPro" id="IPR050302">
    <property type="entry name" value="Rab_GAP_TBC_domain"/>
</dbReference>
<dbReference type="EMBL" id="BTGD01000001">
    <property type="protein sequence ID" value="GMM54316.1"/>
    <property type="molecule type" value="Genomic_DNA"/>
</dbReference>
<keyword evidence="2" id="KW-0106">Calcium</keyword>
<feature type="domain" description="Rab-GAP TBC" evidence="4">
    <location>
        <begin position="244"/>
        <end position="432"/>
    </location>
</feature>
<dbReference type="SMART" id="SM00164">
    <property type="entry name" value="TBC"/>
    <property type="match status" value="1"/>
</dbReference>
<feature type="compositionally biased region" description="Low complexity" evidence="3">
    <location>
        <begin position="882"/>
        <end position="892"/>
    </location>
</feature>
<dbReference type="GO" id="GO:0031267">
    <property type="term" value="F:small GTPase binding"/>
    <property type="evidence" value="ECO:0007669"/>
    <property type="project" value="TreeGrafter"/>
</dbReference>
<dbReference type="InterPro" id="IPR018247">
    <property type="entry name" value="EF_Hand_1_Ca_BS"/>
</dbReference>
<proteinExistence type="predicted"/>
<dbReference type="Gene3D" id="1.10.8.270">
    <property type="entry name" value="putative rabgap domain of human tbc1 domain family member 14 like domains"/>
    <property type="match status" value="1"/>
</dbReference>
<feature type="region of interest" description="Disordered" evidence="3">
    <location>
        <begin position="865"/>
        <end position="954"/>
    </location>
</feature>
<sequence length="954" mass="110148">MSFFSSLRQKAPFLERIAESFTPTMSRDERFRLQYKLPQEEYILDDTNTDVSFLSPYSSKFNDDKKMYANGKSVAYVFSGKLFLTPHFLVFKDAFDETSCVLILNISTVKRVERSPSQSYAFALLVTLYSGTQILVQFIGLRSRSEQFCEKLKEMLKHNIPNAKRLPEFVESCYSNFLIEKNVLRKHSIAAPKAGLGQHFKYPGQPDVAKEKAKLRLWFEYFKENGCNMAMIQNRTFQKLVRIGIPSRMRGEIWELCSGSMFLRFSNPGEYRKLLDDNRNKTSMAIDEIEKDLKRSLPEYSAYQTAEGIQRLRNVLTAYSWKNPDVGYCQAMNIVCAALLIYMTEEQAFWCLSNLCDIYAPGYYSKTMYGTLLDQRVFEAFVEEKMPVLNDYIVQHDIQLSVISLPWFLSLFYTSMPLEYAVRIMDIFFMNGPRTLFQVALAVLKVNGDDILQADDDGMFIAIVKHYFQTLHESAHPDSEDIKYRQITKFQELLVTAFKEFNVITEDMIVQQRNKYKKTIFENIETFVKKTQIRRMPKTFNLSETEMSNIYDVFYQSIETHKISLGTGSSNMTFEVFVQFLGKFCDWCKPCKSDDDPVYKKQKKNFLRKLFNNWDSAKLGELTINDVVLGLDKMVTPDMLELINYFFSLYDEDNDGQLQKDEVLQMSEGLLLLTTPWKTGKYVDLLTKKAIEDDIADEIVKESHPDQETVDKIELPAGVTIDEDKYKAQQSERYLKAASSFLQRCFEYARPLELDQQVDLLDLSDDEDKSEKDKEQQKKKFAAIVANAALDPTRPTVIDLATFRMVILADETYELFFTTTLRSSIHLEEGADSNGNNQVLKSMFDGIIADGRRVAAQVRRRVDSVATNRSRTESIDTANDQATTVSTATATTRGEDLDDFTADHPEEHEGLLQSSWLDIDEDGDEQHEPRQERKVETMAPSIQERQQDLIEFEA</sequence>
<evidence type="ECO:0000313" key="7">
    <source>
        <dbReference type="Proteomes" id="UP001377567"/>
    </source>
</evidence>
<evidence type="ECO:0000256" key="1">
    <source>
        <dbReference type="ARBA" id="ARBA00022468"/>
    </source>
</evidence>
<dbReference type="PROSITE" id="PS50086">
    <property type="entry name" value="TBC_RABGAP"/>
    <property type="match status" value="1"/>
</dbReference>
<name>A0AAV5RS03_MAUHU</name>
<keyword evidence="7" id="KW-1185">Reference proteome</keyword>
<dbReference type="SMART" id="SM00568">
    <property type="entry name" value="GRAM"/>
    <property type="match status" value="1"/>
</dbReference>
<dbReference type="PANTHER" id="PTHR47219">
    <property type="entry name" value="RAB GTPASE-ACTIVATING PROTEIN 1-LIKE"/>
    <property type="match status" value="1"/>
</dbReference>
<feature type="domain" description="EF-hand" evidence="5">
    <location>
        <begin position="638"/>
        <end position="673"/>
    </location>
</feature>
<dbReference type="Pfam" id="PF00566">
    <property type="entry name" value="RabGAP-TBC"/>
    <property type="match status" value="1"/>
</dbReference>
<dbReference type="Gene3D" id="1.10.472.80">
    <property type="entry name" value="Ypt/Rab-GAP domain of gyp1p, domain 3"/>
    <property type="match status" value="1"/>
</dbReference>
<keyword evidence="1" id="KW-0343">GTPase activation</keyword>
<dbReference type="FunFam" id="1.10.8.270:FF:000015">
    <property type="entry name" value="GTPase activating protein (Gyp2)"/>
    <property type="match status" value="1"/>
</dbReference>
<reference evidence="6 7" key="1">
    <citation type="journal article" date="2023" name="Elife">
        <title>Identification of key yeast species and microbe-microbe interactions impacting larval growth of Drosophila in the wild.</title>
        <authorList>
            <person name="Mure A."/>
            <person name="Sugiura Y."/>
            <person name="Maeda R."/>
            <person name="Honda K."/>
            <person name="Sakurai N."/>
            <person name="Takahashi Y."/>
            <person name="Watada M."/>
            <person name="Katoh T."/>
            <person name="Gotoh A."/>
            <person name="Gotoh Y."/>
            <person name="Taniguchi I."/>
            <person name="Nakamura K."/>
            <person name="Hayashi T."/>
            <person name="Katayama T."/>
            <person name="Uemura T."/>
            <person name="Hattori Y."/>
        </authorList>
    </citation>
    <scope>NUCLEOTIDE SEQUENCE [LARGE SCALE GENOMIC DNA]</scope>
    <source>
        <strain evidence="6 7">KH-74</strain>
    </source>
</reference>
<dbReference type="Gene3D" id="1.10.10.750">
    <property type="entry name" value="Ypt/Rab-GAP domain of gyp1p, domain 1"/>
    <property type="match status" value="1"/>
</dbReference>
<dbReference type="InterPro" id="IPR011992">
    <property type="entry name" value="EF-hand-dom_pair"/>
</dbReference>
<dbReference type="PROSITE" id="PS50222">
    <property type="entry name" value="EF_HAND_2"/>
    <property type="match status" value="1"/>
</dbReference>
<dbReference type="InterPro" id="IPR000195">
    <property type="entry name" value="Rab-GAP-TBC_dom"/>
</dbReference>
<dbReference type="GO" id="GO:0005509">
    <property type="term" value="F:calcium ion binding"/>
    <property type="evidence" value="ECO:0007669"/>
    <property type="project" value="InterPro"/>
</dbReference>
<dbReference type="PANTHER" id="PTHR47219:SF20">
    <property type="entry name" value="TBC1 DOMAIN FAMILY MEMBER 2B"/>
    <property type="match status" value="1"/>
</dbReference>
<dbReference type="Proteomes" id="UP001377567">
    <property type="component" value="Unassembled WGS sequence"/>
</dbReference>
<comment type="caution">
    <text evidence="6">The sequence shown here is derived from an EMBL/GenBank/DDBJ whole genome shotgun (WGS) entry which is preliminary data.</text>
</comment>
<evidence type="ECO:0000313" key="6">
    <source>
        <dbReference type="EMBL" id="GMM54316.1"/>
    </source>
</evidence>
<dbReference type="AlphaFoldDB" id="A0AAV5RS03"/>
<dbReference type="Pfam" id="PF02893">
    <property type="entry name" value="GRAM"/>
    <property type="match status" value="1"/>
</dbReference>
<dbReference type="PROSITE" id="PS00018">
    <property type="entry name" value="EF_HAND_1"/>
    <property type="match status" value="1"/>
</dbReference>
<dbReference type="GO" id="GO:0005096">
    <property type="term" value="F:GTPase activator activity"/>
    <property type="evidence" value="ECO:0007669"/>
    <property type="project" value="UniProtKB-KW"/>
</dbReference>